<dbReference type="SMART" id="SM00575">
    <property type="entry name" value="ZnF_PMZ"/>
    <property type="match status" value="1"/>
</dbReference>
<feature type="compositionally biased region" description="Basic residues" evidence="5">
    <location>
        <begin position="659"/>
        <end position="668"/>
    </location>
</feature>
<dbReference type="Proteomes" id="UP000264353">
    <property type="component" value="Unassembled WGS sequence"/>
</dbReference>
<dbReference type="PROSITE" id="PS50966">
    <property type="entry name" value="ZF_SWIM"/>
    <property type="match status" value="1"/>
</dbReference>
<dbReference type="AlphaFoldDB" id="A0A397KW93"/>
<feature type="compositionally biased region" description="Basic residues" evidence="5">
    <location>
        <begin position="587"/>
        <end position="596"/>
    </location>
</feature>
<dbReference type="Pfam" id="PF10551">
    <property type="entry name" value="MULE"/>
    <property type="match status" value="1"/>
</dbReference>
<dbReference type="PRINTS" id="PR00929">
    <property type="entry name" value="ATHOOK"/>
</dbReference>
<feature type="domain" description="SWIM-type" evidence="6">
    <location>
        <begin position="506"/>
        <end position="538"/>
    </location>
</feature>
<dbReference type="Pfam" id="PF03108">
    <property type="entry name" value="DBD_Tnp_Mut"/>
    <property type="match status" value="1"/>
</dbReference>
<dbReference type="EMBL" id="KZ866966">
    <property type="protein sequence ID" value="RIA04440.1"/>
    <property type="molecule type" value="Genomic_DNA"/>
</dbReference>
<dbReference type="Pfam" id="PF04434">
    <property type="entry name" value="SWIM"/>
    <property type="match status" value="1"/>
</dbReference>
<organism evidence="7">
    <name type="scientific">Brassica campestris</name>
    <name type="common">Field mustard</name>
    <dbReference type="NCBI Taxonomy" id="3711"/>
    <lineage>
        <taxon>Eukaryota</taxon>
        <taxon>Viridiplantae</taxon>
        <taxon>Streptophyta</taxon>
        <taxon>Embryophyta</taxon>
        <taxon>Tracheophyta</taxon>
        <taxon>Spermatophyta</taxon>
        <taxon>Magnoliopsida</taxon>
        <taxon>eudicotyledons</taxon>
        <taxon>Gunneridae</taxon>
        <taxon>Pentapetalae</taxon>
        <taxon>rosids</taxon>
        <taxon>malvids</taxon>
        <taxon>Brassicales</taxon>
        <taxon>Brassicaceae</taxon>
        <taxon>Brassiceae</taxon>
        <taxon>Brassica</taxon>
    </lineage>
</organism>
<feature type="compositionally biased region" description="Polar residues" evidence="5">
    <location>
        <begin position="669"/>
        <end position="682"/>
    </location>
</feature>
<feature type="compositionally biased region" description="Low complexity" evidence="5">
    <location>
        <begin position="683"/>
        <end position="706"/>
    </location>
</feature>
<evidence type="ECO:0000256" key="1">
    <source>
        <dbReference type="ARBA" id="ARBA00022723"/>
    </source>
</evidence>
<evidence type="ECO:0000256" key="2">
    <source>
        <dbReference type="ARBA" id="ARBA00022771"/>
    </source>
</evidence>
<feature type="compositionally biased region" description="Basic and acidic residues" evidence="5">
    <location>
        <begin position="1"/>
        <end position="37"/>
    </location>
</feature>
<dbReference type="GO" id="GO:0003677">
    <property type="term" value="F:DNA binding"/>
    <property type="evidence" value="ECO:0007669"/>
    <property type="project" value="InterPro"/>
</dbReference>
<evidence type="ECO:0000259" key="6">
    <source>
        <dbReference type="PROSITE" id="PS50966"/>
    </source>
</evidence>
<dbReference type="PANTHER" id="PTHR31973">
    <property type="entry name" value="POLYPROTEIN, PUTATIVE-RELATED"/>
    <property type="match status" value="1"/>
</dbReference>
<gene>
    <name evidence="7" type="ORF">BRARA_K01301</name>
</gene>
<feature type="compositionally biased region" description="Basic residues" evidence="5">
    <location>
        <begin position="707"/>
        <end position="722"/>
    </location>
</feature>
<evidence type="ECO:0000313" key="7">
    <source>
        <dbReference type="EMBL" id="RIA04440.1"/>
    </source>
</evidence>
<dbReference type="PANTHER" id="PTHR31973:SF187">
    <property type="entry name" value="MUTATOR TRANSPOSASE MUDRA PROTEIN"/>
    <property type="match status" value="1"/>
</dbReference>
<evidence type="ECO:0000256" key="5">
    <source>
        <dbReference type="SAM" id="MobiDB-lite"/>
    </source>
</evidence>
<accession>A0A397KW93</accession>
<dbReference type="InterPro" id="IPR018289">
    <property type="entry name" value="MULE_transposase_dom"/>
</dbReference>
<feature type="region of interest" description="Disordered" evidence="5">
    <location>
        <begin position="1"/>
        <end position="65"/>
    </location>
</feature>
<reference evidence="7" key="1">
    <citation type="submission" date="2018-06" db="EMBL/GenBank/DDBJ databases">
        <title>WGS assembly of Brassica rapa FPsc.</title>
        <authorList>
            <person name="Bowman J."/>
            <person name="Kohchi T."/>
            <person name="Yamato K."/>
            <person name="Jenkins J."/>
            <person name="Shu S."/>
            <person name="Ishizaki K."/>
            <person name="Yamaoka S."/>
            <person name="Nishihama R."/>
            <person name="Nakamura Y."/>
            <person name="Berger F."/>
            <person name="Adam C."/>
            <person name="Aki S."/>
            <person name="Althoff F."/>
            <person name="Araki T."/>
            <person name="Arteaga-Vazquez M."/>
            <person name="Balasubrmanian S."/>
            <person name="Bauer D."/>
            <person name="Boehm C."/>
            <person name="Briginshaw L."/>
            <person name="Caballero-Perez J."/>
            <person name="Catarino B."/>
            <person name="Chen F."/>
            <person name="Chiyoda S."/>
            <person name="Chovatia M."/>
            <person name="Davies K."/>
            <person name="Delmans M."/>
            <person name="Demura T."/>
            <person name="Dierschke T."/>
            <person name="Dolan L."/>
            <person name="Dorantes-Acosta A."/>
            <person name="Eklund D."/>
            <person name="Florent S."/>
            <person name="Flores-Sandoval E."/>
            <person name="Fujiyama A."/>
            <person name="Fukuzawa H."/>
            <person name="Galik B."/>
            <person name="Grimanelli D."/>
            <person name="Grimwood J."/>
            <person name="Grossniklaus U."/>
            <person name="Hamada T."/>
            <person name="Haseloff J."/>
            <person name="Hetherington A."/>
            <person name="Higo A."/>
            <person name="Hirakawa Y."/>
            <person name="Hundley H."/>
            <person name="Ikeda Y."/>
            <person name="Inoue K."/>
            <person name="Inoue S."/>
            <person name="Ishida S."/>
            <person name="Jia Q."/>
            <person name="Kakita M."/>
            <person name="Kanazawa T."/>
            <person name="Kawai Y."/>
            <person name="Kawashima T."/>
            <person name="Kennedy M."/>
            <person name="Kinose K."/>
            <person name="Kinoshita T."/>
            <person name="Kohara Y."/>
            <person name="Koide E."/>
            <person name="Komatsu K."/>
            <person name="Kopischke S."/>
            <person name="Kubo M."/>
            <person name="Kyozuka J."/>
            <person name="Lagercrantz U."/>
            <person name="Lin S."/>
            <person name="Lindquist E."/>
            <person name="Lipzen A."/>
            <person name="Lu C."/>
            <person name="Luna E."/>
            <person name="Martienssen R."/>
            <person name="Minamino N."/>
            <person name="Mizutani M."/>
            <person name="Mizutani M."/>
            <person name="Mochizuki N."/>
            <person name="Monte I."/>
            <person name="Mosher R."/>
            <person name="Nagasaki H."/>
            <person name="Nakagami H."/>
            <person name="Naramoto S."/>
            <person name="Nishitani K."/>
            <person name="Ohtani M."/>
            <person name="Okamoto T."/>
            <person name="Okumura M."/>
            <person name="Phillips J."/>
            <person name="Pollak B."/>
            <person name="Reinders A."/>
            <person name="Roevekamp M."/>
            <person name="Sano R."/>
            <person name="Sawa S."/>
            <person name="Schmid M."/>
            <person name="Shirakawa M."/>
            <person name="Solano R."/>
            <person name="Spunde A."/>
            <person name="Suetsugu N."/>
            <person name="Sugano S."/>
            <person name="Sugiyama A."/>
            <person name="Sun R."/>
            <person name="Suzuki Y."/>
            <person name="Takenaka M."/>
            <person name="Takezawa D."/>
            <person name="Tomogane H."/>
            <person name="Tsuzuki M."/>
            <person name="Ueda T."/>
            <person name="Umeda M."/>
            <person name="Ward J."/>
            <person name="Watanabe Y."/>
            <person name="Yazaki K."/>
            <person name="Yokoyama R."/>
            <person name="Yoshitake Y."/>
            <person name="Yotsui I."/>
            <person name="Zachgo S."/>
            <person name="Schmutz J."/>
        </authorList>
    </citation>
    <scope>NUCLEOTIDE SEQUENCE [LARGE SCALE GENOMIC DNA]</scope>
</reference>
<evidence type="ECO:0000256" key="3">
    <source>
        <dbReference type="ARBA" id="ARBA00022833"/>
    </source>
</evidence>
<protein>
    <recommendedName>
        <fullName evidence="6">SWIM-type domain-containing protein</fullName>
    </recommendedName>
</protein>
<sequence length="761" mass="87767">MQTRDGDLNEKQDHGADLKETQARADDLKEMQAHEDVQYPDTPLSSDEEWEQWKNPKREKGKEKFHGDFDKEPYIWLFQKFNSGLEFKDQLLRYSLNTQYDVKMAKSEATRIAAICCKSDCHWRIYCSVERPLNKWMVKVCHNKHNHGKSSRVSMLKQGVIAGLFREEIRRNVNLQAAEIKDMIKERYNIVVNISKFLEAQTIQFGKLWDYEAELKRSNKDITTEICTADVNGVQQFVCFYICFEEFRTTWKKCCRPVIGLDGCFLKWDLEGDLLAAVGRDADNKMYPIAWAVVKRENKDTWGWFVKKLKLDLNLGIGSNLTIISDKQKGIIHAIAAELPKAEHRMCARHIYGNWKKSFSRSEYKNLFWGVAYSYHEGEYKDKMKMVETYDPFAYEALLKTEPEKWCRAFFNPESHCADVHNNLSEAFNRTIKMARTKPVISMLEDIRRQAIKRISRRWLQAEKCSTHLTPITMAILEKARVAKKFCSTIRSRTTLYEVNEFDVGYTVDLATHQCACRRWDLTGIPCKHAICVLDDNQDDAEKYVSDYYSSLCLQNTYADNIRPVNGETLWNKIEKPPIGIPDIRKPRGRPKKRDRRKEPFESLQNAGKSTRHGRISHCSRCDQAGHIKSGCKNEPVVVEGPKNRRGRPRKHPAEIHPKRQPKPRKNKSGPSVGSSSQPLQTAQSSYAFPAASSAPQQSVPSNQPAKHVKKASRGRPLKIRKIGNIPSGSGTLWSPFTDRPFEVFGNRVYDRSITDSQPPE</sequence>
<keyword evidence="2 4" id="KW-0863">Zinc-finger</keyword>
<evidence type="ECO:0000256" key="4">
    <source>
        <dbReference type="PROSITE-ProRule" id="PRU00325"/>
    </source>
</evidence>
<name>A0A397KW93_BRACM</name>
<dbReference type="InterPro" id="IPR006564">
    <property type="entry name" value="Znf_PMZ"/>
</dbReference>
<feature type="region of interest" description="Disordered" evidence="5">
    <location>
        <begin position="633"/>
        <end position="737"/>
    </location>
</feature>
<dbReference type="InterPro" id="IPR004332">
    <property type="entry name" value="Transposase_MuDR"/>
</dbReference>
<feature type="region of interest" description="Disordered" evidence="5">
    <location>
        <begin position="576"/>
        <end position="618"/>
    </location>
</feature>
<keyword evidence="3" id="KW-0862">Zinc</keyword>
<keyword evidence="1" id="KW-0479">Metal-binding</keyword>
<proteinExistence type="predicted"/>
<feature type="compositionally biased region" description="Basic and acidic residues" evidence="5">
    <location>
        <begin position="51"/>
        <end position="65"/>
    </location>
</feature>
<dbReference type="GO" id="GO:0008270">
    <property type="term" value="F:zinc ion binding"/>
    <property type="evidence" value="ECO:0007669"/>
    <property type="project" value="UniProtKB-KW"/>
</dbReference>
<dbReference type="InterPro" id="IPR007527">
    <property type="entry name" value="Znf_SWIM"/>
</dbReference>
<dbReference type="InterPro" id="IPR017956">
    <property type="entry name" value="AT_hook_DNA-bd_motif"/>
</dbReference>